<dbReference type="InterPro" id="IPR018389">
    <property type="entry name" value="DctP_fam"/>
</dbReference>
<gene>
    <name evidence="3" type="ORF">FZC76_10690</name>
</gene>
<dbReference type="EMBL" id="VTEV01000004">
    <property type="protein sequence ID" value="TYS68204.1"/>
    <property type="molecule type" value="Genomic_DNA"/>
</dbReference>
<dbReference type="Proteomes" id="UP000322524">
    <property type="component" value="Unassembled WGS sequence"/>
</dbReference>
<dbReference type="PANTHER" id="PTHR33376">
    <property type="match status" value="1"/>
</dbReference>
<dbReference type="InterPro" id="IPR004682">
    <property type="entry name" value="TRAP_DctP"/>
</dbReference>
<evidence type="ECO:0000256" key="2">
    <source>
        <dbReference type="SAM" id="SignalP"/>
    </source>
</evidence>
<keyword evidence="1 2" id="KW-0732">Signal</keyword>
<dbReference type="InterPro" id="IPR038404">
    <property type="entry name" value="TRAP_DctP_sf"/>
</dbReference>
<dbReference type="AlphaFoldDB" id="A0A5D4T1R1"/>
<accession>A0A5D4T1R1</accession>
<proteinExistence type="predicted"/>
<evidence type="ECO:0000256" key="1">
    <source>
        <dbReference type="ARBA" id="ARBA00022729"/>
    </source>
</evidence>
<sequence>MKKVKKSIAMMMVFSMVLLLAACGGDETSGDESGKTYSFKLAHITPTNHMWHQAAEKFAEELESKSDGRMKVEIYPASQLGTEADMVQQIEAGSVDFGLITAAYMSSRSPSFAAWFMPYAFEDINAAHEARTSDVSKKILATLDEQGLVGLDYLFAGQRVMLFKDKEVTSPEDMAGLKLRVTPSPPMQDFYRSAGASPEGLPLPEVYAAVQTGVIDGMDMDLDAAITNKYYEVVKYGAVTNHMVWPSVAIVNKSTFEGMSEADQELVRDALTVATDFAVNTRSGQEEEFRQTLSDNGMKIYDIPADAFADQIAEFDAKYKDSDPLIKEFIDTYRK</sequence>
<dbReference type="OrthoDB" id="9776801at2"/>
<dbReference type="GO" id="GO:0055085">
    <property type="term" value="P:transmembrane transport"/>
    <property type="evidence" value="ECO:0007669"/>
    <property type="project" value="InterPro"/>
</dbReference>
<evidence type="ECO:0000313" key="4">
    <source>
        <dbReference type="Proteomes" id="UP000322524"/>
    </source>
</evidence>
<dbReference type="GO" id="GO:0030246">
    <property type="term" value="F:carbohydrate binding"/>
    <property type="evidence" value="ECO:0007669"/>
    <property type="project" value="TreeGrafter"/>
</dbReference>
<protein>
    <submittedName>
        <fullName evidence="3">TRAP transporter substrate-binding protein</fullName>
    </submittedName>
</protein>
<dbReference type="RefSeq" id="WP_148988181.1">
    <property type="nucleotide sequence ID" value="NZ_VTEV01000004.1"/>
</dbReference>
<dbReference type="PROSITE" id="PS51257">
    <property type="entry name" value="PROKAR_LIPOPROTEIN"/>
    <property type="match status" value="1"/>
</dbReference>
<dbReference type="SUPFAM" id="SSF53850">
    <property type="entry name" value="Periplasmic binding protein-like II"/>
    <property type="match status" value="1"/>
</dbReference>
<dbReference type="CDD" id="cd13603">
    <property type="entry name" value="PBP2_TRAP_Siap_TeaA_like"/>
    <property type="match status" value="1"/>
</dbReference>
<dbReference type="STRING" id="79883.GCA_001636495_02255"/>
<dbReference type="NCBIfam" id="TIGR00787">
    <property type="entry name" value="dctP"/>
    <property type="match status" value="1"/>
</dbReference>
<organism evidence="3 4">
    <name type="scientific">Sutcliffiella horikoshii</name>
    <dbReference type="NCBI Taxonomy" id="79883"/>
    <lineage>
        <taxon>Bacteria</taxon>
        <taxon>Bacillati</taxon>
        <taxon>Bacillota</taxon>
        <taxon>Bacilli</taxon>
        <taxon>Bacillales</taxon>
        <taxon>Bacillaceae</taxon>
        <taxon>Sutcliffiella</taxon>
    </lineage>
</organism>
<dbReference type="PIRSF" id="PIRSF006470">
    <property type="entry name" value="DctB"/>
    <property type="match status" value="1"/>
</dbReference>
<dbReference type="GO" id="GO:0030288">
    <property type="term" value="C:outer membrane-bounded periplasmic space"/>
    <property type="evidence" value="ECO:0007669"/>
    <property type="project" value="InterPro"/>
</dbReference>
<dbReference type="Gene3D" id="3.40.190.170">
    <property type="entry name" value="Bacterial extracellular solute-binding protein, family 7"/>
    <property type="match status" value="1"/>
</dbReference>
<dbReference type="Pfam" id="PF03480">
    <property type="entry name" value="DctP"/>
    <property type="match status" value="1"/>
</dbReference>
<name>A0A5D4T1R1_9BACI</name>
<dbReference type="NCBIfam" id="NF037995">
    <property type="entry name" value="TRAP_S1"/>
    <property type="match status" value="1"/>
</dbReference>
<feature type="signal peptide" evidence="2">
    <location>
        <begin position="1"/>
        <end position="21"/>
    </location>
</feature>
<evidence type="ECO:0000313" key="3">
    <source>
        <dbReference type="EMBL" id="TYS68204.1"/>
    </source>
</evidence>
<dbReference type="PANTHER" id="PTHR33376:SF2">
    <property type="entry name" value="DICARBOXYLATE-BINDING PERIPLASMIC PROTEIN"/>
    <property type="match status" value="1"/>
</dbReference>
<reference evidence="3 4" key="1">
    <citation type="submission" date="2019-08" db="EMBL/GenBank/DDBJ databases">
        <title>Bacillus genomes from the desert of Cuatro Cienegas, Coahuila.</title>
        <authorList>
            <person name="Olmedo-Alvarez G."/>
        </authorList>
    </citation>
    <scope>NUCLEOTIDE SEQUENCE [LARGE SCALE GENOMIC DNA]</scope>
    <source>
        <strain evidence="3 4">CH28_1T</strain>
    </source>
</reference>
<comment type="caution">
    <text evidence="3">The sequence shown here is derived from an EMBL/GenBank/DDBJ whole genome shotgun (WGS) entry which is preliminary data.</text>
</comment>
<feature type="chain" id="PRO_5038787364" evidence="2">
    <location>
        <begin position="22"/>
        <end position="335"/>
    </location>
</feature>